<evidence type="ECO:0000256" key="4">
    <source>
        <dbReference type="ARBA" id="ARBA00023136"/>
    </source>
</evidence>
<dbReference type="Gene3D" id="1.20.1530.20">
    <property type="match status" value="1"/>
</dbReference>
<evidence type="ECO:0000256" key="1">
    <source>
        <dbReference type="ARBA" id="ARBA00004141"/>
    </source>
</evidence>
<dbReference type="RefSeq" id="WP_132281941.1">
    <property type="nucleotide sequence ID" value="NZ_SMGQ01000011.1"/>
</dbReference>
<evidence type="ECO:0000256" key="2">
    <source>
        <dbReference type="ARBA" id="ARBA00022692"/>
    </source>
</evidence>
<feature type="transmembrane region" description="Helical" evidence="5">
    <location>
        <begin position="191"/>
        <end position="209"/>
    </location>
</feature>
<comment type="subcellular location">
    <subcellularLocation>
        <location evidence="1">Membrane</location>
        <topology evidence="1">Multi-pass membrane protein</topology>
    </subcellularLocation>
</comment>
<dbReference type="OrthoDB" id="9778229at2"/>
<organism evidence="7 8">
    <name type="scientific">Natranaerovirga hydrolytica</name>
    <dbReference type="NCBI Taxonomy" id="680378"/>
    <lineage>
        <taxon>Bacteria</taxon>
        <taxon>Bacillati</taxon>
        <taxon>Bacillota</taxon>
        <taxon>Clostridia</taxon>
        <taxon>Lachnospirales</taxon>
        <taxon>Natranaerovirgaceae</taxon>
        <taxon>Natranaerovirga</taxon>
    </lineage>
</organism>
<keyword evidence="3 5" id="KW-1133">Transmembrane helix</keyword>
<comment type="caution">
    <text evidence="7">The sequence shown here is derived from an EMBL/GenBank/DDBJ whole genome shotgun (WGS) entry which is preliminary data.</text>
</comment>
<name>A0A4R1MZS6_9FIRM</name>
<dbReference type="GO" id="GO:0015297">
    <property type="term" value="F:antiporter activity"/>
    <property type="evidence" value="ECO:0007669"/>
    <property type="project" value="InterPro"/>
</dbReference>
<feature type="transmembrane region" description="Helical" evidence="5">
    <location>
        <begin position="327"/>
        <end position="345"/>
    </location>
</feature>
<evidence type="ECO:0000313" key="7">
    <source>
        <dbReference type="EMBL" id="TCK98796.1"/>
    </source>
</evidence>
<feature type="transmembrane region" description="Helical" evidence="5">
    <location>
        <begin position="51"/>
        <end position="74"/>
    </location>
</feature>
<feature type="transmembrane region" description="Helical" evidence="5">
    <location>
        <begin position="86"/>
        <end position="108"/>
    </location>
</feature>
<feature type="transmembrane region" description="Helical" evidence="5">
    <location>
        <begin position="114"/>
        <end position="134"/>
    </location>
</feature>
<feature type="transmembrane region" description="Helical" evidence="5">
    <location>
        <begin position="357"/>
        <end position="376"/>
    </location>
</feature>
<evidence type="ECO:0000313" key="8">
    <source>
        <dbReference type="Proteomes" id="UP000294545"/>
    </source>
</evidence>
<dbReference type="Pfam" id="PF00999">
    <property type="entry name" value="Na_H_Exchanger"/>
    <property type="match status" value="1"/>
</dbReference>
<accession>A0A4R1MZS6</accession>
<evidence type="ECO:0000256" key="5">
    <source>
        <dbReference type="SAM" id="Phobius"/>
    </source>
</evidence>
<proteinExistence type="predicted"/>
<feature type="domain" description="Cation/H+ exchanger transmembrane" evidence="6">
    <location>
        <begin position="10"/>
        <end position="375"/>
    </location>
</feature>
<gene>
    <name evidence="7" type="ORF">EDC19_1235</name>
</gene>
<dbReference type="EMBL" id="SMGQ01000011">
    <property type="protein sequence ID" value="TCK98796.1"/>
    <property type="molecule type" value="Genomic_DNA"/>
</dbReference>
<dbReference type="InterPro" id="IPR038770">
    <property type="entry name" value="Na+/solute_symporter_sf"/>
</dbReference>
<dbReference type="InterPro" id="IPR006153">
    <property type="entry name" value="Cation/H_exchanger_TM"/>
</dbReference>
<dbReference type="PANTHER" id="PTHR43021">
    <property type="entry name" value="NA(+)/H(+) ANTIPORTER-RELATED"/>
    <property type="match status" value="1"/>
</dbReference>
<evidence type="ECO:0000259" key="6">
    <source>
        <dbReference type="Pfam" id="PF00999"/>
    </source>
</evidence>
<feature type="transmembrane region" description="Helical" evidence="5">
    <location>
        <begin position="288"/>
        <end position="306"/>
    </location>
</feature>
<dbReference type="AlphaFoldDB" id="A0A4R1MZS6"/>
<protein>
    <submittedName>
        <fullName evidence="7">Transporter (CPA2 family)</fullName>
    </submittedName>
</protein>
<evidence type="ECO:0000256" key="3">
    <source>
        <dbReference type="ARBA" id="ARBA00022989"/>
    </source>
</evidence>
<dbReference type="GO" id="GO:0016020">
    <property type="term" value="C:membrane"/>
    <property type="evidence" value="ECO:0007669"/>
    <property type="project" value="UniProtKB-SubCell"/>
</dbReference>
<reference evidence="7 8" key="1">
    <citation type="submission" date="2019-03" db="EMBL/GenBank/DDBJ databases">
        <title>Genomic Encyclopedia of Type Strains, Phase IV (KMG-IV): sequencing the most valuable type-strain genomes for metagenomic binning, comparative biology and taxonomic classification.</title>
        <authorList>
            <person name="Goeker M."/>
        </authorList>
    </citation>
    <scope>NUCLEOTIDE SEQUENCE [LARGE SCALE GENOMIC DNA]</scope>
    <source>
        <strain evidence="7 8">DSM 24176</strain>
    </source>
</reference>
<keyword evidence="8" id="KW-1185">Reference proteome</keyword>
<keyword evidence="2 5" id="KW-0812">Transmembrane</keyword>
<dbReference type="PANTHER" id="PTHR43021:SF2">
    <property type="entry name" value="CATION_H+ EXCHANGER DOMAIN-CONTAINING PROTEIN"/>
    <property type="match status" value="1"/>
</dbReference>
<dbReference type="Proteomes" id="UP000294545">
    <property type="component" value="Unassembled WGS sequence"/>
</dbReference>
<feature type="transmembrane region" description="Helical" evidence="5">
    <location>
        <begin position="146"/>
        <end position="171"/>
    </location>
</feature>
<sequence>MNISLAVGIIFLAGAAGGKLARLVRLPSVTGNLLAGVLVGPSVLNLVNEAVLYNLTPINELALGVIALSIGAELHWKTMRRLAKDATKVFIVEVFLTLTAVSVSLYLFGLSFQYALIFGIISVATAPGAIIACVRENPTKGDFSKVLLSVVALDNLFAITFFGIIISFMEIGLVTTNIGNVQALYNALQDIGLSLIKGIISGSFLVLISHKARSDSHILVTVLGALLITVGLSNNLGTSALLAAITMGAVYTNFSKKPQRIRRALMNVEHPILLIFLTLAGAKLDLSVLPVVGQVGIVYIGARFFAKLIGSRIGTALTHFPMSWKRNLGLALTPQAGVAIGLAIIAEQKSFFEPDTIMPVVLTAVVVFELIGPILVRKSLCNVDHSQ</sequence>
<keyword evidence="4 5" id="KW-0472">Membrane</keyword>
<dbReference type="GO" id="GO:1902600">
    <property type="term" value="P:proton transmembrane transport"/>
    <property type="evidence" value="ECO:0007669"/>
    <property type="project" value="InterPro"/>
</dbReference>